<evidence type="ECO:0000259" key="4">
    <source>
        <dbReference type="Pfam" id="PF01509"/>
    </source>
</evidence>
<gene>
    <name evidence="7" type="ORF">MGWOODY_XGa713</name>
</gene>
<dbReference type="Pfam" id="PF16198">
    <property type="entry name" value="TruB_C_2"/>
    <property type="match status" value="1"/>
</dbReference>
<dbReference type="EMBL" id="CZRL01000104">
    <property type="protein sequence ID" value="CUS54325.1"/>
    <property type="molecule type" value="Genomic_DNA"/>
</dbReference>
<evidence type="ECO:0000259" key="5">
    <source>
        <dbReference type="Pfam" id="PF09157"/>
    </source>
</evidence>
<dbReference type="InterPro" id="IPR032819">
    <property type="entry name" value="TruB_C"/>
</dbReference>
<dbReference type="CDD" id="cd21152">
    <property type="entry name" value="PUA_TruB_bacterial"/>
    <property type="match status" value="1"/>
</dbReference>
<evidence type="ECO:0000256" key="3">
    <source>
        <dbReference type="ARBA" id="ARBA00023235"/>
    </source>
</evidence>
<feature type="domain" description="Pseudouridine synthase II N-terminal" evidence="4">
    <location>
        <begin position="35"/>
        <end position="182"/>
    </location>
</feature>
<dbReference type="InterPro" id="IPR002501">
    <property type="entry name" value="PsdUridine_synth_N"/>
</dbReference>
<dbReference type="Gene3D" id="3.30.2350.10">
    <property type="entry name" value="Pseudouridine synthase"/>
    <property type="match status" value="1"/>
</dbReference>
<feature type="domain" description="tRNA pseudouridylate synthase B C-terminal" evidence="6">
    <location>
        <begin position="183"/>
        <end position="241"/>
    </location>
</feature>
<dbReference type="GO" id="GO:0160148">
    <property type="term" value="F:tRNA pseudouridine(55) synthase activity"/>
    <property type="evidence" value="ECO:0007669"/>
    <property type="project" value="UniProtKB-EC"/>
</dbReference>
<protein>
    <recommendedName>
        <fullName evidence="1">tRNA pseudouridine(55) synthase</fullName>
        <ecNumber evidence="1">5.4.99.25</ecNumber>
    </recommendedName>
</protein>
<dbReference type="GO" id="GO:0003723">
    <property type="term" value="F:RNA binding"/>
    <property type="evidence" value="ECO:0007669"/>
    <property type="project" value="InterPro"/>
</dbReference>
<proteinExistence type="inferred from homology"/>
<dbReference type="PANTHER" id="PTHR13767:SF2">
    <property type="entry name" value="PSEUDOURIDYLATE SYNTHASE TRUB1"/>
    <property type="match status" value="1"/>
</dbReference>
<dbReference type="InterPro" id="IPR036974">
    <property type="entry name" value="PUA_sf"/>
</dbReference>
<keyword evidence="3" id="KW-0413">Isomerase</keyword>
<dbReference type="NCBIfam" id="TIGR00431">
    <property type="entry name" value="TruB"/>
    <property type="match status" value="1"/>
</dbReference>
<accession>A0A160TWW6</accession>
<evidence type="ECO:0000313" key="7">
    <source>
        <dbReference type="EMBL" id="CUS54325.1"/>
    </source>
</evidence>
<evidence type="ECO:0000256" key="1">
    <source>
        <dbReference type="ARBA" id="ARBA00012787"/>
    </source>
</evidence>
<evidence type="ECO:0000259" key="6">
    <source>
        <dbReference type="Pfam" id="PF16198"/>
    </source>
</evidence>
<dbReference type="InterPro" id="IPR014780">
    <property type="entry name" value="tRNA_psdUridine_synth_TruB"/>
</dbReference>
<dbReference type="CDD" id="cd02573">
    <property type="entry name" value="PseudoU_synth_EcTruB"/>
    <property type="match status" value="1"/>
</dbReference>
<dbReference type="GO" id="GO:0016829">
    <property type="term" value="F:lyase activity"/>
    <property type="evidence" value="ECO:0007669"/>
    <property type="project" value="UniProtKB-KW"/>
</dbReference>
<dbReference type="InterPro" id="IPR015947">
    <property type="entry name" value="PUA-like_sf"/>
</dbReference>
<dbReference type="EC" id="5.4.99.25" evidence="1"/>
<dbReference type="PANTHER" id="PTHR13767">
    <property type="entry name" value="TRNA-PSEUDOURIDINE SYNTHASE"/>
    <property type="match status" value="1"/>
</dbReference>
<dbReference type="Pfam" id="PF01509">
    <property type="entry name" value="TruB_N"/>
    <property type="match status" value="1"/>
</dbReference>
<dbReference type="GO" id="GO:1990481">
    <property type="term" value="P:mRNA pseudouridine synthesis"/>
    <property type="evidence" value="ECO:0007669"/>
    <property type="project" value="TreeGrafter"/>
</dbReference>
<dbReference type="SUPFAM" id="SSF88697">
    <property type="entry name" value="PUA domain-like"/>
    <property type="match status" value="1"/>
</dbReference>
<dbReference type="HAMAP" id="MF_01080">
    <property type="entry name" value="TruB_bact"/>
    <property type="match status" value="1"/>
</dbReference>
<name>A0A160TWW6_9ZZZZ</name>
<reference evidence="7" key="1">
    <citation type="submission" date="2015-10" db="EMBL/GenBank/DDBJ databases">
        <authorList>
            <person name="Gilbert D.G."/>
        </authorList>
    </citation>
    <scope>NUCLEOTIDE SEQUENCE</scope>
</reference>
<evidence type="ECO:0000256" key="2">
    <source>
        <dbReference type="ARBA" id="ARBA00022694"/>
    </source>
</evidence>
<dbReference type="Gene3D" id="2.30.130.10">
    <property type="entry name" value="PUA domain"/>
    <property type="match status" value="1"/>
</dbReference>
<dbReference type="AlphaFoldDB" id="A0A160TWW6"/>
<dbReference type="Pfam" id="PF09157">
    <property type="entry name" value="TruB-C_2"/>
    <property type="match status" value="1"/>
</dbReference>
<dbReference type="GO" id="GO:0006400">
    <property type="term" value="P:tRNA modification"/>
    <property type="evidence" value="ECO:0007669"/>
    <property type="project" value="TreeGrafter"/>
</dbReference>
<dbReference type="InterPro" id="IPR015240">
    <property type="entry name" value="tRNA_sdUridine_synth_fam1_C"/>
</dbReference>
<sequence length="306" mass="33198">MARRSTSSRGDNLSGLLLLDKPPGVTSNGALQEAKRLLNARKAGHTGSLDPIATGLLPLCFGSATKLSGIFLGADKTYWTRIRLGERTATGDSEGEVLEKIPVVVSQHEIEKALLNFQGEFQQIPPMYSAVKINGTPLYKLAREGIEIERSPRNVVVYTMELKSFDGRDLELELKCSHGFYVRGLAHDLGNLLKCGGHVVALRRLVVADLKIEDAVKLTELTAVADLAARQKILTPIDDGLSHLPDISLSADAAFYLCRGQTVRADGLPNKGEVRLYAKGAGFLGIGVITDDGRVAPRRLMSQTRR</sequence>
<dbReference type="SUPFAM" id="SSF55120">
    <property type="entry name" value="Pseudouridine synthase"/>
    <property type="match status" value="1"/>
</dbReference>
<keyword evidence="2" id="KW-0819">tRNA processing</keyword>
<dbReference type="InterPro" id="IPR020103">
    <property type="entry name" value="PsdUridine_synth_cat_dom_sf"/>
</dbReference>
<feature type="domain" description="tRNA pseudouridine synthase II TruB subfamily 1 C-terminal" evidence="5">
    <location>
        <begin position="245"/>
        <end position="301"/>
    </location>
</feature>
<dbReference type="FunFam" id="2.30.130.10:FF:000012">
    <property type="entry name" value="tRNA pseudouridine synthase B"/>
    <property type="match status" value="1"/>
</dbReference>
<organism evidence="7">
    <name type="scientific">hydrothermal vent metagenome</name>
    <dbReference type="NCBI Taxonomy" id="652676"/>
    <lineage>
        <taxon>unclassified sequences</taxon>
        <taxon>metagenomes</taxon>
        <taxon>ecological metagenomes</taxon>
    </lineage>
</organism>
<keyword evidence="7" id="KW-0456">Lyase</keyword>